<dbReference type="GO" id="GO:0003697">
    <property type="term" value="F:single-stranded DNA binding"/>
    <property type="evidence" value="ECO:0007669"/>
    <property type="project" value="InterPro"/>
</dbReference>
<dbReference type="InterPro" id="IPR036590">
    <property type="entry name" value="SRAP-like"/>
</dbReference>
<keyword evidence="4 8" id="KW-0378">Hydrolase</keyword>
<evidence type="ECO:0000256" key="2">
    <source>
        <dbReference type="ARBA" id="ARBA00022670"/>
    </source>
</evidence>
<dbReference type="PANTHER" id="PTHR13604:SF0">
    <property type="entry name" value="ABASIC SITE PROCESSING PROTEIN HMCES"/>
    <property type="match status" value="1"/>
</dbReference>
<dbReference type="SUPFAM" id="SSF143081">
    <property type="entry name" value="BB1717-like"/>
    <property type="match status" value="1"/>
</dbReference>
<sequence length="199" mass="22290">MCNLYRMTKANDEIARLFRVENTIGNAAEEVYPGYPGLVVAEGALRTMVWGFPLAQKSARTGLPLKPRPVNNARTDNLDSFMWRYSFQERRCLIPLTAWAEAEGPKGAMTRTWLSLPDQPIFACAGIWRGSDEWGDCYSMVMTDAGGAAAEVHDRMPVILRPDDYERWQSAPAEDARALCVPYAGAVAIERTVDSWRRA</sequence>
<evidence type="ECO:0000256" key="5">
    <source>
        <dbReference type="ARBA" id="ARBA00023124"/>
    </source>
</evidence>
<keyword evidence="3" id="KW-0227">DNA damage</keyword>
<comment type="similarity">
    <text evidence="1 8">Belongs to the SOS response-associated peptidase family.</text>
</comment>
<dbReference type="GO" id="GO:0008233">
    <property type="term" value="F:peptidase activity"/>
    <property type="evidence" value="ECO:0007669"/>
    <property type="project" value="UniProtKB-KW"/>
</dbReference>
<reference evidence="9 10" key="1">
    <citation type="submission" date="2018-08" db="EMBL/GenBank/DDBJ databases">
        <title>Altererythrobacter sp.Ery1 and Ery12, the genome sequencing of novel strains in genus Alterythrobacter.</title>
        <authorList>
            <person name="Cheng H."/>
            <person name="Wu Y.-H."/>
            <person name="Fang C."/>
            <person name="Xu X.-W."/>
        </authorList>
    </citation>
    <scope>NUCLEOTIDE SEQUENCE [LARGE SCALE GENOMIC DNA]</scope>
    <source>
        <strain evidence="9 10">Ery1</strain>
    </source>
</reference>
<evidence type="ECO:0000313" key="10">
    <source>
        <dbReference type="Proteomes" id="UP000285092"/>
    </source>
</evidence>
<evidence type="ECO:0000256" key="3">
    <source>
        <dbReference type="ARBA" id="ARBA00022763"/>
    </source>
</evidence>
<keyword evidence="7" id="KW-0456">Lyase</keyword>
<name>A0A418ND09_9SPHN</name>
<protein>
    <recommendedName>
        <fullName evidence="8">Abasic site processing protein</fullName>
        <ecNumber evidence="8">3.4.-.-</ecNumber>
    </recommendedName>
</protein>
<dbReference type="Pfam" id="PF02586">
    <property type="entry name" value="SRAP"/>
    <property type="match status" value="1"/>
</dbReference>
<evidence type="ECO:0000256" key="1">
    <source>
        <dbReference type="ARBA" id="ARBA00008136"/>
    </source>
</evidence>
<dbReference type="Proteomes" id="UP000285092">
    <property type="component" value="Unassembled WGS sequence"/>
</dbReference>
<keyword evidence="2 8" id="KW-0645">Protease</keyword>
<dbReference type="GO" id="GO:0106300">
    <property type="term" value="P:protein-DNA covalent cross-linking repair"/>
    <property type="evidence" value="ECO:0007669"/>
    <property type="project" value="InterPro"/>
</dbReference>
<organism evidence="9 10">
    <name type="scientific">Pelagerythrobacter aerophilus</name>
    <dbReference type="NCBI Taxonomy" id="2306995"/>
    <lineage>
        <taxon>Bacteria</taxon>
        <taxon>Pseudomonadati</taxon>
        <taxon>Pseudomonadota</taxon>
        <taxon>Alphaproteobacteria</taxon>
        <taxon>Sphingomonadales</taxon>
        <taxon>Erythrobacteraceae</taxon>
        <taxon>Pelagerythrobacter</taxon>
    </lineage>
</organism>
<evidence type="ECO:0000313" key="9">
    <source>
        <dbReference type="EMBL" id="RIV75618.1"/>
    </source>
</evidence>
<keyword evidence="5" id="KW-0190">Covalent protein-DNA linkage</keyword>
<evidence type="ECO:0000256" key="7">
    <source>
        <dbReference type="ARBA" id="ARBA00023239"/>
    </source>
</evidence>
<comment type="caution">
    <text evidence="9">The sequence shown here is derived from an EMBL/GenBank/DDBJ whole genome shotgun (WGS) entry which is preliminary data.</text>
</comment>
<evidence type="ECO:0000256" key="4">
    <source>
        <dbReference type="ARBA" id="ARBA00022801"/>
    </source>
</evidence>
<dbReference type="Gene3D" id="3.90.1680.10">
    <property type="entry name" value="SOS response associated peptidase-like"/>
    <property type="match status" value="1"/>
</dbReference>
<dbReference type="AlphaFoldDB" id="A0A418ND09"/>
<dbReference type="EC" id="3.4.-.-" evidence="8"/>
<keyword evidence="6" id="KW-0238">DNA-binding</keyword>
<dbReference type="RefSeq" id="WP_119514544.1">
    <property type="nucleotide sequence ID" value="NZ_QXFK01000019.1"/>
</dbReference>
<accession>A0A418ND09</accession>
<dbReference type="InterPro" id="IPR003738">
    <property type="entry name" value="SRAP"/>
</dbReference>
<dbReference type="OrthoDB" id="9782620at2"/>
<proteinExistence type="inferred from homology"/>
<evidence type="ECO:0000256" key="8">
    <source>
        <dbReference type="RuleBase" id="RU364100"/>
    </source>
</evidence>
<dbReference type="EMBL" id="QXFK01000019">
    <property type="protein sequence ID" value="RIV75618.1"/>
    <property type="molecule type" value="Genomic_DNA"/>
</dbReference>
<dbReference type="GO" id="GO:0006508">
    <property type="term" value="P:proteolysis"/>
    <property type="evidence" value="ECO:0007669"/>
    <property type="project" value="UniProtKB-KW"/>
</dbReference>
<evidence type="ECO:0000256" key="6">
    <source>
        <dbReference type="ARBA" id="ARBA00023125"/>
    </source>
</evidence>
<dbReference type="PANTHER" id="PTHR13604">
    <property type="entry name" value="DC12-RELATED"/>
    <property type="match status" value="1"/>
</dbReference>
<keyword evidence="10" id="KW-1185">Reference proteome</keyword>
<dbReference type="GO" id="GO:0016829">
    <property type="term" value="F:lyase activity"/>
    <property type="evidence" value="ECO:0007669"/>
    <property type="project" value="UniProtKB-KW"/>
</dbReference>
<gene>
    <name evidence="9" type="ORF">D2V04_15100</name>
</gene>